<keyword evidence="1" id="KW-1133">Transmembrane helix</keyword>
<dbReference type="InterPro" id="IPR026472">
    <property type="entry name" value="E3_CR1-alpha-1"/>
</dbReference>
<dbReference type="NCBIfam" id="TIGR04241">
    <property type="entry name" value="adenoE3CR1rpt"/>
    <property type="match status" value="2"/>
</dbReference>
<gene>
    <name evidence="2" type="primary">E3 cr1 alpha</name>
</gene>
<feature type="transmembrane region" description="Helical" evidence="1">
    <location>
        <begin position="236"/>
        <end position="256"/>
    </location>
</feature>
<protein>
    <submittedName>
        <fullName evidence="2">Cr1 alpha protein</fullName>
    </submittedName>
</protein>
<accession>A0A5H2QC69</accession>
<evidence type="ECO:0000256" key="1">
    <source>
        <dbReference type="SAM" id="Phobius"/>
    </source>
</evidence>
<organism evidence="2">
    <name type="scientific">Human adenovirus A serotype 31</name>
    <name type="common">HAdV-31</name>
    <name type="synonym">Human adenovirus 31</name>
    <dbReference type="NCBI Taxonomy" id="10529"/>
    <lineage>
        <taxon>Viruses</taxon>
        <taxon>Varidnaviria</taxon>
        <taxon>Bamfordvirae</taxon>
        <taxon>Preplasmiviricota</taxon>
        <taxon>Polisuviricotina</taxon>
        <taxon>Pharingeaviricetes</taxon>
        <taxon>Rowavirales</taxon>
        <taxon>Adenoviridae</taxon>
        <taxon>Mastadenovirus</taxon>
        <taxon>Mastadenovirus adami</taxon>
        <taxon>Human mastadenovirus A</taxon>
    </lineage>
</organism>
<sequence length="262" mass="29331">MKIFAVICVLNLIICSGGLPPEEEPNCHPPLSNIKINLSISDITLRCNFFSTHLTWSFNGKPIAEVKLKFQLHKENITLFAPIHLGYYRCAAPPCQQAFFVSPIINRKPATTTPVTRQNIQTTSPTKGIEEIVYFSNFTNHLLLNCSCSNSLISWFANSTLCKAFYQQKLLYSANLTLCNQTTSSHLTLLPPFVAGRYFCLGAAGTSPCQQHWRLTYRPTPVTPSVITEAFSSNTLLLYSGLVALTLFLISNLFLVQHLYLY</sequence>
<dbReference type="EMBL" id="MG872324">
    <property type="protein sequence ID" value="AYI49751.1"/>
    <property type="molecule type" value="Genomic_DNA"/>
</dbReference>
<organismHost>
    <name type="scientific">Homo sapiens</name>
    <name type="common">Human</name>
    <dbReference type="NCBI Taxonomy" id="9606"/>
</organismHost>
<name>A0A5H2QC69_ADE31</name>
<keyword evidence="1" id="KW-0812">Transmembrane</keyword>
<proteinExistence type="predicted"/>
<keyword evidence="1" id="KW-0472">Membrane</keyword>
<dbReference type="Proteomes" id="UP000326937">
    <property type="component" value="Segment"/>
</dbReference>
<reference evidence="2" key="1">
    <citation type="submission" date="2018-01" db="EMBL/GenBank/DDBJ databases">
        <title>Metagenomic analysis identifies Human Adenovirus 31 in children with Acute Flaccid Paralysis in Tunisia.</title>
        <authorList>
            <person name="Haddad-Boubaker S."/>
            <person name="Joffret M.-L."/>
            <person name="Perot P."/>
            <person name="Bessaud M."/>
            <person name="Meddeb Z."/>
            <person name="Touzi H."/>
            <person name="Delpeyroux F."/>
            <person name="Triki H."/>
            <person name="Eloit M."/>
        </authorList>
    </citation>
    <scope>NUCLEOTIDE SEQUENCE [LARGE SCALE GENOMIC DNA]</scope>
    <source>
        <strain evidence="2">HAdV-Tn2012</strain>
    </source>
</reference>
<evidence type="ECO:0000313" key="2">
    <source>
        <dbReference type="EMBL" id="AYI49751.1"/>
    </source>
</evidence>